<dbReference type="EMBL" id="MCRM02000018">
    <property type="protein sequence ID" value="PNV74120.1"/>
    <property type="molecule type" value="Genomic_DNA"/>
</dbReference>
<gene>
    <name evidence="2" type="ORF">BES34_015645</name>
</gene>
<comment type="caution">
    <text evidence="2">The sequence shown here is derived from an EMBL/GenBank/DDBJ whole genome shotgun (WGS) entry which is preliminary data.</text>
</comment>
<organism evidence="2 3">
    <name type="scientific">Leptospira inadai serovar Lyme</name>
    <dbReference type="NCBI Taxonomy" id="293084"/>
    <lineage>
        <taxon>Bacteria</taxon>
        <taxon>Pseudomonadati</taxon>
        <taxon>Spirochaetota</taxon>
        <taxon>Spirochaetia</taxon>
        <taxon>Leptospirales</taxon>
        <taxon>Leptospiraceae</taxon>
        <taxon>Leptospira</taxon>
    </lineage>
</organism>
<proteinExistence type="predicted"/>
<evidence type="ECO:0000313" key="3">
    <source>
        <dbReference type="Proteomes" id="UP000094669"/>
    </source>
</evidence>
<evidence type="ECO:0000313" key="2">
    <source>
        <dbReference type="EMBL" id="PNV74120.1"/>
    </source>
</evidence>
<sequence>MESQSKSRKRLLATLGIAFAILMAGFSIYFYMNHKSAYEKLLEKYPDAFVPFDDLEKDDREYSDDEASGYYVTAGERNVNELLNFYIDTQNSYCIQLDLKNHFFLLKFPGEARLFRGKVRTLDAHNIELGYDGRLERAKISESYGTHILVFSRNLEGVKDWAAGSYFDGQKMTTLTDYNLVRDGRSIDMNTCIEAVLRLKINEKE</sequence>
<keyword evidence="1" id="KW-0472">Membrane</keyword>
<keyword evidence="3" id="KW-1185">Reference proteome</keyword>
<evidence type="ECO:0000256" key="1">
    <source>
        <dbReference type="SAM" id="Phobius"/>
    </source>
</evidence>
<protein>
    <recommendedName>
        <fullName evidence="4">Lipoprotein</fullName>
    </recommendedName>
</protein>
<evidence type="ECO:0008006" key="4">
    <source>
        <dbReference type="Google" id="ProtNLM"/>
    </source>
</evidence>
<name>A0ABX4YFU9_9LEPT</name>
<reference evidence="2" key="1">
    <citation type="submission" date="2018-01" db="EMBL/GenBank/DDBJ databases">
        <title>Genomic characterization of Leptospira inadai serogroup Lyme isolated from captured rat in Brazil and comparative analysis with human reference strain.</title>
        <authorList>
            <person name="Moreno L.Z."/>
            <person name="Loureiro A.P."/>
            <person name="Miraglia F."/>
            <person name="Kremer F.S."/>
            <person name="Eslabao M.R."/>
            <person name="Dellagostin O.A."/>
            <person name="Lilenbaum W."/>
            <person name="Moreno A.M."/>
        </authorList>
    </citation>
    <scope>NUCLEOTIDE SEQUENCE [LARGE SCALE GENOMIC DNA]</scope>
    <source>
        <strain evidence="2">M34/99</strain>
    </source>
</reference>
<keyword evidence="1" id="KW-1133">Transmembrane helix</keyword>
<dbReference type="Proteomes" id="UP000094669">
    <property type="component" value="Unassembled WGS sequence"/>
</dbReference>
<keyword evidence="1" id="KW-0812">Transmembrane</keyword>
<accession>A0ABX4YFU9</accession>
<feature type="transmembrane region" description="Helical" evidence="1">
    <location>
        <begin position="12"/>
        <end position="32"/>
    </location>
</feature>
<dbReference type="RefSeq" id="WP_010417776.1">
    <property type="nucleotide sequence ID" value="NZ_MCRM02000018.1"/>
</dbReference>